<comment type="similarity">
    <text evidence="2 8">Belongs to the ABC-3 integral membrane protein family.</text>
</comment>
<dbReference type="SUPFAM" id="SSF81345">
    <property type="entry name" value="ABC transporter involved in vitamin B12 uptake, BtuC"/>
    <property type="match status" value="1"/>
</dbReference>
<evidence type="ECO:0000256" key="2">
    <source>
        <dbReference type="ARBA" id="ARBA00008034"/>
    </source>
</evidence>
<keyword evidence="6 9" id="KW-1133">Transmembrane helix</keyword>
<dbReference type="PANTHER" id="PTHR30477">
    <property type="entry name" value="ABC-TRANSPORTER METAL-BINDING PROTEIN"/>
    <property type="match status" value="1"/>
</dbReference>
<accession>A0ABX2T9V6</accession>
<feature type="transmembrane region" description="Helical" evidence="9">
    <location>
        <begin position="245"/>
        <end position="268"/>
    </location>
</feature>
<dbReference type="PANTHER" id="PTHR30477:SF8">
    <property type="entry name" value="METAL TRANSPORT SYSTEM MEMBRANE PROTEIN CT_070-RELATED"/>
    <property type="match status" value="1"/>
</dbReference>
<keyword evidence="11" id="KW-1185">Reference proteome</keyword>
<dbReference type="Pfam" id="PF00950">
    <property type="entry name" value="ABC-3"/>
    <property type="match status" value="1"/>
</dbReference>
<dbReference type="Proteomes" id="UP000584642">
    <property type="component" value="Unassembled WGS sequence"/>
</dbReference>
<feature type="transmembrane region" description="Helical" evidence="9">
    <location>
        <begin position="188"/>
        <end position="211"/>
    </location>
</feature>
<feature type="transmembrane region" description="Helical" evidence="9">
    <location>
        <begin position="38"/>
        <end position="58"/>
    </location>
</feature>
<protein>
    <submittedName>
        <fullName evidence="10">Metal ABC transporter permease</fullName>
    </submittedName>
</protein>
<dbReference type="InterPro" id="IPR001626">
    <property type="entry name" value="ABC_TroCD"/>
</dbReference>
<dbReference type="Gene3D" id="1.10.3470.10">
    <property type="entry name" value="ABC transporter involved in vitamin B12 uptake, BtuC"/>
    <property type="match status" value="1"/>
</dbReference>
<reference evidence="10 11" key="1">
    <citation type="submission" date="2020-05" db="EMBL/GenBank/DDBJ databases">
        <title>Azospirillum oleiclasticum sp. nov, a nitrogen-fixing and heavy crude oil-emulsifying bacterium isolated from the crude oil of Yumen Oilfield.</title>
        <authorList>
            <person name="Wu D."/>
            <person name="Cai M."/>
            <person name="Zhang X."/>
        </authorList>
    </citation>
    <scope>NUCLEOTIDE SEQUENCE [LARGE SCALE GENOMIC DNA]</scope>
    <source>
        <strain evidence="10 11">ROY-1-1-2</strain>
    </source>
</reference>
<evidence type="ECO:0000256" key="4">
    <source>
        <dbReference type="ARBA" id="ARBA00022475"/>
    </source>
</evidence>
<feature type="transmembrane region" description="Helical" evidence="9">
    <location>
        <begin position="274"/>
        <end position="297"/>
    </location>
</feature>
<evidence type="ECO:0000256" key="1">
    <source>
        <dbReference type="ARBA" id="ARBA00004651"/>
    </source>
</evidence>
<dbReference type="RefSeq" id="WP_180281538.1">
    <property type="nucleotide sequence ID" value="NZ_JABFDB010000004.1"/>
</dbReference>
<evidence type="ECO:0000256" key="8">
    <source>
        <dbReference type="RuleBase" id="RU003943"/>
    </source>
</evidence>
<keyword evidence="3 8" id="KW-0813">Transport</keyword>
<comment type="subcellular location">
    <subcellularLocation>
        <location evidence="1 8">Cell membrane</location>
        <topology evidence="1 8">Multi-pass membrane protein</topology>
    </subcellularLocation>
</comment>
<feature type="transmembrane region" description="Helical" evidence="9">
    <location>
        <begin position="93"/>
        <end position="111"/>
    </location>
</feature>
<gene>
    <name evidence="10" type="ORF">HND93_08625</name>
</gene>
<evidence type="ECO:0000256" key="3">
    <source>
        <dbReference type="ARBA" id="ARBA00022448"/>
    </source>
</evidence>
<evidence type="ECO:0000256" key="5">
    <source>
        <dbReference type="ARBA" id="ARBA00022692"/>
    </source>
</evidence>
<feature type="transmembrane region" description="Helical" evidence="9">
    <location>
        <begin position="158"/>
        <end position="176"/>
    </location>
</feature>
<evidence type="ECO:0000313" key="11">
    <source>
        <dbReference type="Proteomes" id="UP000584642"/>
    </source>
</evidence>
<name>A0ABX2T9V6_9PROT</name>
<keyword evidence="4" id="KW-1003">Cell membrane</keyword>
<dbReference type="EMBL" id="JABFDB010000004">
    <property type="protein sequence ID" value="NYZ19774.1"/>
    <property type="molecule type" value="Genomic_DNA"/>
</dbReference>
<sequence length="315" mass="32236">MTLLDFLQLDLPAGLTAVLASSLCAMLGNFLVLRRQALVGDAISHAVLPGIVVGFVLAGSRDTVTVMLGATAAAALAAVLIEAVRRLGRVEAAASMGVVFTVMFAGGVVLIEQAAAHAVDLDADCVLYGQLEDVLWLAPTGLASLLDPAALAELPRELVTLAAMNLAVGLLIALFWKELRITSFDPALASAIGIPAGLFHYGLVLLLALAAVASFEAVGSILVVAMLACPAAAARMLTDRYGRQFALSLAIGTGSGLLGYTLAGPLLLLLGMDWSLNAAGMIAVVAGAVLVLAVLFGPHHGVLAKRRARRMAGAV</sequence>
<evidence type="ECO:0000256" key="6">
    <source>
        <dbReference type="ARBA" id="ARBA00022989"/>
    </source>
</evidence>
<evidence type="ECO:0000256" key="7">
    <source>
        <dbReference type="ARBA" id="ARBA00023136"/>
    </source>
</evidence>
<dbReference type="InterPro" id="IPR037294">
    <property type="entry name" value="ABC_BtuC-like"/>
</dbReference>
<feature type="transmembrane region" description="Helical" evidence="9">
    <location>
        <begin position="64"/>
        <end position="81"/>
    </location>
</feature>
<keyword evidence="5 8" id="KW-0812">Transmembrane</keyword>
<proteinExistence type="inferred from homology"/>
<comment type="caution">
    <text evidence="10">The sequence shown here is derived from an EMBL/GenBank/DDBJ whole genome shotgun (WGS) entry which is preliminary data.</text>
</comment>
<evidence type="ECO:0000313" key="10">
    <source>
        <dbReference type="EMBL" id="NYZ19774.1"/>
    </source>
</evidence>
<organism evidence="10 11">
    <name type="scientific">Azospirillum oleiclasticum</name>
    <dbReference type="NCBI Taxonomy" id="2735135"/>
    <lineage>
        <taxon>Bacteria</taxon>
        <taxon>Pseudomonadati</taxon>
        <taxon>Pseudomonadota</taxon>
        <taxon>Alphaproteobacteria</taxon>
        <taxon>Rhodospirillales</taxon>
        <taxon>Azospirillaceae</taxon>
        <taxon>Azospirillum</taxon>
    </lineage>
</organism>
<feature type="transmembrane region" description="Helical" evidence="9">
    <location>
        <begin position="12"/>
        <end position="31"/>
    </location>
</feature>
<keyword evidence="7 9" id="KW-0472">Membrane</keyword>
<evidence type="ECO:0000256" key="9">
    <source>
        <dbReference type="SAM" id="Phobius"/>
    </source>
</evidence>
<feature type="transmembrane region" description="Helical" evidence="9">
    <location>
        <begin position="217"/>
        <end position="238"/>
    </location>
</feature>